<organism evidence="1 2">
    <name type="scientific">Caligus rogercresseyi</name>
    <name type="common">Sea louse</name>
    <dbReference type="NCBI Taxonomy" id="217165"/>
    <lineage>
        <taxon>Eukaryota</taxon>
        <taxon>Metazoa</taxon>
        <taxon>Ecdysozoa</taxon>
        <taxon>Arthropoda</taxon>
        <taxon>Crustacea</taxon>
        <taxon>Multicrustacea</taxon>
        <taxon>Hexanauplia</taxon>
        <taxon>Copepoda</taxon>
        <taxon>Siphonostomatoida</taxon>
        <taxon>Caligidae</taxon>
        <taxon>Caligus</taxon>
    </lineage>
</organism>
<dbReference type="Proteomes" id="UP000595437">
    <property type="component" value="Chromosome 12"/>
</dbReference>
<sequence length="59" mass="6434">MRDLIIQLSSLVLSIRPSGFNISSTGADSRKAVKASKGKMEGIKPHQWMGISPSLLEHE</sequence>
<evidence type="ECO:0000313" key="2">
    <source>
        <dbReference type="Proteomes" id="UP000595437"/>
    </source>
</evidence>
<protein>
    <submittedName>
        <fullName evidence="1">Uncharacterized protein</fullName>
    </submittedName>
</protein>
<gene>
    <name evidence="1" type="ORF">FKW44_018243</name>
</gene>
<dbReference type="EMBL" id="CP045901">
    <property type="protein sequence ID" value="QQP37836.1"/>
    <property type="molecule type" value="Genomic_DNA"/>
</dbReference>
<evidence type="ECO:0000313" key="1">
    <source>
        <dbReference type="EMBL" id="QQP37836.1"/>
    </source>
</evidence>
<dbReference type="AlphaFoldDB" id="A0A7T8GUP3"/>
<name>A0A7T8GUP3_CALRO</name>
<accession>A0A7T8GUP3</accession>
<reference evidence="2" key="1">
    <citation type="submission" date="2021-01" db="EMBL/GenBank/DDBJ databases">
        <title>Caligus Genome Assembly.</title>
        <authorList>
            <person name="Gallardo-Escarate C."/>
        </authorList>
    </citation>
    <scope>NUCLEOTIDE SEQUENCE [LARGE SCALE GENOMIC DNA]</scope>
</reference>
<keyword evidence="2" id="KW-1185">Reference proteome</keyword>
<proteinExistence type="predicted"/>